<dbReference type="Pfam" id="PF11967">
    <property type="entry name" value="RecO_N"/>
    <property type="match status" value="1"/>
</dbReference>
<evidence type="ECO:0000256" key="3">
    <source>
        <dbReference type="ARBA" id="ARBA00023204"/>
    </source>
</evidence>
<dbReference type="InterPro" id="IPR003717">
    <property type="entry name" value="RecO"/>
</dbReference>
<keyword evidence="2" id="KW-0233">DNA recombination</keyword>
<dbReference type="GO" id="GO:0043590">
    <property type="term" value="C:bacterial nucleoid"/>
    <property type="evidence" value="ECO:0007669"/>
    <property type="project" value="TreeGrafter"/>
</dbReference>
<dbReference type="PANTHER" id="PTHR33991">
    <property type="entry name" value="DNA REPAIR PROTEIN RECO"/>
    <property type="match status" value="1"/>
</dbReference>
<evidence type="ECO:0000313" key="6">
    <source>
        <dbReference type="Proteomes" id="UP000229344"/>
    </source>
</evidence>
<feature type="domain" description="DNA replication/recombination mediator RecO N-terminal" evidence="4">
    <location>
        <begin position="6"/>
        <end position="78"/>
    </location>
</feature>
<evidence type="ECO:0000313" key="5">
    <source>
        <dbReference type="EMBL" id="PIR84845.1"/>
    </source>
</evidence>
<keyword evidence="3" id="KW-0234">DNA repair</keyword>
<protein>
    <recommendedName>
        <fullName evidence="4">DNA replication/recombination mediator RecO N-terminal domain-containing protein</fullName>
    </recommendedName>
</protein>
<dbReference type="SUPFAM" id="SSF50249">
    <property type="entry name" value="Nucleic acid-binding proteins"/>
    <property type="match status" value="1"/>
</dbReference>
<dbReference type="GO" id="GO:0006310">
    <property type="term" value="P:DNA recombination"/>
    <property type="evidence" value="ECO:0007669"/>
    <property type="project" value="UniProtKB-KW"/>
</dbReference>
<gene>
    <name evidence="5" type="ORF">COU16_00455</name>
</gene>
<comment type="caution">
    <text evidence="5">The sequence shown here is derived from an EMBL/GenBank/DDBJ whole genome shotgun (WGS) entry which is preliminary data.</text>
</comment>
<dbReference type="EMBL" id="PFBI01000003">
    <property type="protein sequence ID" value="PIR84845.1"/>
    <property type="molecule type" value="Genomic_DNA"/>
</dbReference>
<dbReference type="AlphaFoldDB" id="A0A2H0UGB6"/>
<accession>A0A2H0UGB6</accession>
<keyword evidence="1" id="KW-0227">DNA damage</keyword>
<evidence type="ECO:0000259" key="4">
    <source>
        <dbReference type="Pfam" id="PF11967"/>
    </source>
</evidence>
<dbReference type="InterPro" id="IPR012340">
    <property type="entry name" value="NA-bd_OB-fold"/>
</dbReference>
<proteinExistence type="predicted"/>
<organism evidence="5 6">
    <name type="scientific">Candidatus Kaiserbacteria bacterium CG10_big_fil_rev_8_21_14_0_10_47_16</name>
    <dbReference type="NCBI Taxonomy" id="1974608"/>
    <lineage>
        <taxon>Bacteria</taxon>
        <taxon>Candidatus Kaiseribacteriota</taxon>
    </lineage>
</organism>
<sequence>MAYAIYITEALVCGSRQNNTSDMSYLLFTREAGMIWASAKSAREERSKHRYALQDFSLARMSLVRGKGGWRVTGAESLENLYFRSPSREARTLLRNTVRLLRRFLHGESSAPALYDDVVGTLQALSDNAKEDIEFVLALRILHALGYIAPKDVYRVLIETANAHEACAALSPESAAHGRKAIERALTASQL</sequence>
<reference evidence="6" key="1">
    <citation type="submission" date="2017-09" db="EMBL/GenBank/DDBJ databases">
        <title>Depth-based differentiation of microbial function through sediment-hosted aquifers and enrichment of novel symbionts in the deep terrestrial subsurface.</title>
        <authorList>
            <person name="Probst A.J."/>
            <person name="Ladd B."/>
            <person name="Jarett J.K."/>
            <person name="Geller-Mcgrath D.E."/>
            <person name="Sieber C.M.K."/>
            <person name="Emerson J.B."/>
            <person name="Anantharaman K."/>
            <person name="Thomas B.C."/>
            <person name="Malmstrom R."/>
            <person name="Stieglmeier M."/>
            <person name="Klingl A."/>
            <person name="Woyke T."/>
            <person name="Ryan C.M."/>
            <person name="Banfield J.F."/>
        </authorList>
    </citation>
    <scope>NUCLEOTIDE SEQUENCE [LARGE SCALE GENOMIC DNA]</scope>
</reference>
<name>A0A2H0UGB6_9BACT</name>
<dbReference type="InterPro" id="IPR022572">
    <property type="entry name" value="DNA_rep/recomb_RecO_N"/>
</dbReference>
<evidence type="ECO:0000256" key="2">
    <source>
        <dbReference type="ARBA" id="ARBA00023172"/>
    </source>
</evidence>
<evidence type="ECO:0000256" key="1">
    <source>
        <dbReference type="ARBA" id="ARBA00022763"/>
    </source>
</evidence>
<dbReference type="Gene3D" id="2.40.50.140">
    <property type="entry name" value="Nucleic acid-binding proteins"/>
    <property type="match status" value="1"/>
</dbReference>
<dbReference type="GO" id="GO:0006302">
    <property type="term" value="P:double-strand break repair"/>
    <property type="evidence" value="ECO:0007669"/>
    <property type="project" value="TreeGrafter"/>
</dbReference>
<dbReference type="Proteomes" id="UP000229344">
    <property type="component" value="Unassembled WGS sequence"/>
</dbReference>
<dbReference type="PANTHER" id="PTHR33991:SF1">
    <property type="entry name" value="DNA REPAIR PROTEIN RECO"/>
    <property type="match status" value="1"/>
</dbReference>